<organism evidence="1 2">
    <name type="scientific">Porites lobata</name>
    <dbReference type="NCBI Taxonomy" id="104759"/>
    <lineage>
        <taxon>Eukaryota</taxon>
        <taxon>Metazoa</taxon>
        <taxon>Cnidaria</taxon>
        <taxon>Anthozoa</taxon>
        <taxon>Hexacorallia</taxon>
        <taxon>Scleractinia</taxon>
        <taxon>Fungiina</taxon>
        <taxon>Poritidae</taxon>
        <taxon>Porites</taxon>
    </lineage>
</organism>
<keyword evidence="2" id="KW-1185">Reference proteome</keyword>
<accession>A0ABN8PHJ7</accession>
<sequence length="317" mass="36160">SKATVLSDALKEVDEDRDYVTSSRSEVEDVLNTSVIIAVGRNPIGYSCCMYFTWLSKVSGFRRKLLPICEAADTENDTVEKNPEFELSGYLEDTSQEAIDDVADKIDPTNQEEMTRKTITGEQIDTGLMNIPFVKEPAGELNKFSRWEERPSYKSELKLVQSMKASASILFSGNNFEKIAKLADFLELSFISKTTYYRAQRIYLIPAVTEWWKWQQGEIFRGLQNEDLVVRGDGQCDSPGFTAKNLCYYLMEMTTSYIIDVEVTDKRQVDMRSANMEKEALLKILRRLRDILHLVELVTDASASIKKTMGELILLNK</sequence>
<comment type="caution">
    <text evidence="1">The sequence shown here is derived from an EMBL/GenBank/DDBJ whole genome shotgun (WGS) entry which is preliminary data.</text>
</comment>
<reference evidence="1 2" key="1">
    <citation type="submission" date="2022-05" db="EMBL/GenBank/DDBJ databases">
        <authorList>
            <consortium name="Genoscope - CEA"/>
            <person name="William W."/>
        </authorList>
    </citation>
    <scope>NUCLEOTIDE SEQUENCE [LARGE SCALE GENOMIC DNA]</scope>
</reference>
<evidence type="ECO:0000313" key="1">
    <source>
        <dbReference type="EMBL" id="CAH3142920.1"/>
    </source>
</evidence>
<feature type="non-terminal residue" evidence="1">
    <location>
        <position position="1"/>
    </location>
</feature>
<dbReference type="EMBL" id="CALNXK010000070">
    <property type="protein sequence ID" value="CAH3142920.1"/>
    <property type="molecule type" value="Genomic_DNA"/>
</dbReference>
<name>A0ABN8PHJ7_9CNID</name>
<protein>
    <submittedName>
        <fullName evidence="1">Uncharacterized protein</fullName>
    </submittedName>
</protein>
<proteinExistence type="predicted"/>
<dbReference type="PANTHER" id="PTHR31751:SF7">
    <property type="entry name" value="THAP-TYPE DOMAIN-CONTAINING PROTEIN"/>
    <property type="match status" value="1"/>
</dbReference>
<dbReference type="Proteomes" id="UP001159405">
    <property type="component" value="Unassembled WGS sequence"/>
</dbReference>
<dbReference type="PANTHER" id="PTHR31751">
    <property type="entry name" value="SI:CH211-108C17.2-RELATED-RELATED"/>
    <property type="match status" value="1"/>
</dbReference>
<gene>
    <name evidence="1" type="ORF">PLOB_00043133</name>
</gene>
<evidence type="ECO:0000313" key="2">
    <source>
        <dbReference type="Proteomes" id="UP001159405"/>
    </source>
</evidence>